<evidence type="ECO:0000256" key="5">
    <source>
        <dbReference type="ARBA" id="ARBA00012580"/>
    </source>
</evidence>
<dbReference type="CDD" id="cd05006">
    <property type="entry name" value="SIS_GmhA"/>
    <property type="match status" value="1"/>
</dbReference>
<evidence type="ECO:0000256" key="10">
    <source>
        <dbReference type="ARBA" id="ARBA00023277"/>
    </source>
</evidence>
<dbReference type="HAMAP" id="MF_00067">
    <property type="entry name" value="GmhA"/>
    <property type="match status" value="1"/>
</dbReference>
<dbReference type="InterPro" id="IPR001347">
    <property type="entry name" value="SIS_dom"/>
</dbReference>
<dbReference type="SUPFAM" id="SSF53697">
    <property type="entry name" value="SIS domain"/>
    <property type="match status" value="1"/>
</dbReference>
<comment type="caution">
    <text evidence="12">The sequence shown here is derived from an EMBL/GenBank/DDBJ whole genome shotgun (WGS) entry which is preliminary data.</text>
</comment>
<keyword evidence="10" id="KW-0119">Carbohydrate metabolism</keyword>
<evidence type="ECO:0000256" key="7">
    <source>
        <dbReference type="ARBA" id="ARBA00022723"/>
    </source>
</evidence>
<keyword evidence="9 12" id="KW-0413">Isomerase</keyword>
<dbReference type="EC" id="5.3.1.28" evidence="5"/>
<organism evidence="12">
    <name type="scientific">bioreactor metagenome</name>
    <dbReference type="NCBI Taxonomy" id="1076179"/>
    <lineage>
        <taxon>unclassified sequences</taxon>
        <taxon>metagenomes</taxon>
        <taxon>ecological metagenomes</taxon>
    </lineage>
</organism>
<feature type="domain" description="SIS" evidence="11">
    <location>
        <begin position="73"/>
        <end position="229"/>
    </location>
</feature>
<name>A0A644V8Q7_9ZZZZ</name>
<evidence type="ECO:0000256" key="4">
    <source>
        <dbReference type="ARBA" id="ARBA00009894"/>
    </source>
</evidence>
<proteinExistence type="inferred from homology"/>
<dbReference type="Pfam" id="PF13580">
    <property type="entry name" value="SIS_2"/>
    <property type="match status" value="1"/>
</dbReference>
<accession>A0A644V8Q7</accession>
<keyword evidence="6" id="KW-0963">Cytoplasm</keyword>
<dbReference type="PANTHER" id="PTHR30390:SF6">
    <property type="entry name" value="DNAA INITIATOR-ASSOCIATING PROTEIN DIAA"/>
    <property type="match status" value="1"/>
</dbReference>
<dbReference type="GO" id="GO:0046872">
    <property type="term" value="F:metal ion binding"/>
    <property type="evidence" value="ECO:0007669"/>
    <property type="project" value="UniProtKB-KW"/>
</dbReference>
<comment type="catalytic activity">
    <reaction evidence="1">
        <text>2 D-sedoheptulose 7-phosphate = D-glycero-alpha-D-manno-heptose 7-phosphate + D-glycero-beta-D-manno-heptose 7-phosphate</text>
        <dbReference type="Rhea" id="RHEA:27489"/>
        <dbReference type="ChEBI" id="CHEBI:57483"/>
        <dbReference type="ChEBI" id="CHEBI:60203"/>
        <dbReference type="ChEBI" id="CHEBI:60204"/>
        <dbReference type="EC" id="5.3.1.28"/>
    </reaction>
</comment>
<evidence type="ECO:0000256" key="1">
    <source>
        <dbReference type="ARBA" id="ARBA00000348"/>
    </source>
</evidence>
<dbReference type="GO" id="GO:1901135">
    <property type="term" value="P:carbohydrate derivative metabolic process"/>
    <property type="evidence" value="ECO:0007669"/>
    <property type="project" value="InterPro"/>
</dbReference>
<dbReference type="PROSITE" id="PS51464">
    <property type="entry name" value="SIS"/>
    <property type="match status" value="1"/>
</dbReference>
<dbReference type="AlphaFoldDB" id="A0A644V8Q7"/>
<evidence type="ECO:0000256" key="2">
    <source>
        <dbReference type="ARBA" id="ARBA00001947"/>
    </source>
</evidence>
<dbReference type="InterPro" id="IPR050099">
    <property type="entry name" value="SIS_GmhA/DiaA_subfam"/>
</dbReference>
<dbReference type="Gene3D" id="3.40.50.10490">
    <property type="entry name" value="Glucose-6-phosphate isomerase like protein, domain 1"/>
    <property type="match status" value="1"/>
</dbReference>
<evidence type="ECO:0000256" key="8">
    <source>
        <dbReference type="ARBA" id="ARBA00022833"/>
    </source>
</evidence>
<evidence type="ECO:0000256" key="3">
    <source>
        <dbReference type="ARBA" id="ARBA00004496"/>
    </source>
</evidence>
<dbReference type="NCBIfam" id="TIGR00441">
    <property type="entry name" value="gmhA"/>
    <property type="match status" value="1"/>
</dbReference>
<reference evidence="12" key="1">
    <citation type="submission" date="2019-08" db="EMBL/GenBank/DDBJ databases">
        <authorList>
            <person name="Kucharzyk K."/>
            <person name="Murdoch R.W."/>
            <person name="Higgins S."/>
            <person name="Loffler F."/>
        </authorList>
    </citation>
    <scope>NUCLEOTIDE SEQUENCE</scope>
</reference>
<evidence type="ECO:0000256" key="6">
    <source>
        <dbReference type="ARBA" id="ARBA00022490"/>
    </source>
</evidence>
<evidence type="ECO:0000313" key="12">
    <source>
        <dbReference type="EMBL" id="MPL87710.1"/>
    </source>
</evidence>
<comment type="similarity">
    <text evidence="4">Belongs to the SIS family. GmhA subfamily.</text>
</comment>
<sequence length="229" mass="23958">MPQARAADAFLLFPALLGLQDVLKTDALRGTQTVQQGQIMTNSLFDMSLSAHLELFGALQTMRPAVEAAAERLGAALGAGGKVLIAGNGGSAADAQHFAAELVGRFQCNRKALACIALTTDTSNLTAIGNDYGFNDVFSRQVEALARPGDVFVGISTSGNSANIIAAVNEARAQGIASIALLGRDGGKLESLADMAVIVPHDVTARIQEAHIFILHHWADVLERAVAQK</sequence>
<evidence type="ECO:0000256" key="9">
    <source>
        <dbReference type="ARBA" id="ARBA00023235"/>
    </source>
</evidence>
<protein>
    <recommendedName>
        <fullName evidence="5">D-sedoheptulose-7-phosphate isomerase</fullName>
        <ecNumber evidence="5">5.3.1.28</ecNumber>
    </recommendedName>
</protein>
<keyword evidence="7" id="KW-0479">Metal-binding</keyword>
<keyword evidence="8" id="KW-0862">Zinc</keyword>
<dbReference type="InterPro" id="IPR035461">
    <property type="entry name" value="GmhA/DiaA"/>
</dbReference>
<comment type="subcellular location">
    <subcellularLocation>
        <location evidence="3">Cytoplasm</location>
    </subcellularLocation>
</comment>
<dbReference type="GO" id="GO:0097367">
    <property type="term" value="F:carbohydrate derivative binding"/>
    <property type="evidence" value="ECO:0007669"/>
    <property type="project" value="InterPro"/>
</dbReference>
<comment type="cofactor">
    <cofactor evidence="2">
        <name>Zn(2+)</name>
        <dbReference type="ChEBI" id="CHEBI:29105"/>
    </cofactor>
</comment>
<dbReference type="GO" id="GO:0005737">
    <property type="term" value="C:cytoplasm"/>
    <property type="evidence" value="ECO:0007669"/>
    <property type="project" value="UniProtKB-SubCell"/>
</dbReference>
<dbReference type="InterPro" id="IPR004515">
    <property type="entry name" value="Phosphoheptose_Isoase"/>
</dbReference>
<evidence type="ECO:0000259" key="11">
    <source>
        <dbReference type="PROSITE" id="PS51464"/>
    </source>
</evidence>
<dbReference type="PANTHER" id="PTHR30390">
    <property type="entry name" value="SEDOHEPTULOSE 7-PHOSPHATE ISOMERASE / DNAA INITIATOR-ASSOCIATING FACTOR FOR REPLICATION INITIATION"/>
    <property type="match status" value="1"/>
</dbReference>
<gene>
    <name evidence="12" type="primary">gmhA1_1</name>
    <name evidence="12" type="ORF">SDC9_33719</name>
</gene>
<dbReference type="GO" id="GO:0008968">
    <property type="term" value="F:D-sedoheptulose 7-phosphate isomerase activity"/>
    <property type="evidence" value="ECO:0007669"/>
    <property type="project" value="InterPro"/>
</dbReference>
<dbReference type="InterPro" id="IPR046348">
    <property type="entry name" value="SIS_dom_sf"/>
</dbReference>
<dbReference type="EMBL" id="VSSQ01000243">
    <property type="protein sequence ID" value="MPL87710.1"/>
    <property type="molecule type" value="Genomic_DNA"/>
</dbReference>